<dbReference type="Pfam" id="PF02518">
    <property type="entry name" value="HATPase_c"/>
    <property type="match status" value="1"/>
</dbReference>
<evidence type="ECO:0000256" key="5">
    <source>
        <dbReference type="SAM" id="SignalP"/>
    </source>
</evidence>
<dbReference type="AlphaFoldDB" id="A0A6C2UT79"/>
<keyword evidence="4" id="KW-0472">Membrane</keyword>
<reference evidence="7 8" key="1">
    <citation type="submission" date="2019-04" db="EMBL/GenBank/DDBJ databases">
        <authorList>
            <person name="Van Vliet M D."/>
        </authorList>
    </citation>
    <scope>NUCLEOTIDE SEQUENCE [LARGE SCALE GENOMIC DNA]</scope>
    <source>
        <strain evidence="7 8">F21</strain>
    </source>
</reference>
<dbReference type="InterPro" id="IPR036890">
    <property type="entry name" value="HATPase_C_sf"/>
</dbReference>
<feature type="signal peptide" evidence="5">
    <location>
        <begin position="1"/>
        <end position="22"/>
    </location>
</feature>
<keyword evidence="3" id="KW-0597">Phosphoprotein</keyword>
<accession>A0A6C2UT79</accession>
<feature type="domain" description="Histidine kinase" evidence="6">
    <location>
        <begin position="814"/>
        <end position="1037"/>
    </location>
</feature>
<dbReference type="Pfam" id="PF00512">
    <property type="entry name" value="HisKA"/>
    <property type="match status" value="1"/>
</dbReference>
<keyword evidence="7" id="KW-0418">Kinase</keyword>
<dbReference type="InterPro" id="IPR015943">
    <property type="entry name" value="WD40/YVTN_repeat-like_dom_sf"/>
</dbReference>
<organism evidence="7 8">
    <name type="scientific">Pontiella sulfatireligans</name>
    <dbReference type="NCBI Taxonomy" id="2750658"/>
    <lineage>
        <taxon>Bacteria</taxon>
        <taxon>Pseudomonadati</taxon>
        <taxon>Kiritimatiellota</taxon>
        <taxon>Kiritimatiellia</taxon>
        <taxon>Kiritimatiellales</taxon>
        <taxon>Pontiellaceae</taxon>
        <taxon>Pontiella</taxon>
    </lineage>
</organism>
<evidence type="ECO:0000256" key="1">
    <source>
        <dbReference type="ARBA" id="ARBA00000085"/>
    </source>
</evidence>
<dbReference type="InterPro" id="IPR005467">
    <property type="entry name" value="His_kinase_dom"/>
</dbReference>
<dbReference type="PANTHER" id="PTHR43547:SF2">
    <property type="entry name" value="HYBRID SIGNAL TRANSDUCTION HISTIDINE KINASE C"/>
    <property type="match status" value="1"/>
</dbReference>
<feature type="chain" id="PRO_5025357787" description="histidine kinase" evidence="5">
    <location>
        <begin position="23"/>
        <end position="1051"/>
    </location>
</feature>
<dbReference type="SMART" id="SM00388">
    <property type="entry name" value="HisKA"/>
    <property type="match status" value="1"/>
</dbReference>
<evidence type="ECO:0000256" key="2">
    <source>
        <dbReference type="ARBA" id="ARBA00012438"/>
    </source>
</evidence>
<evidence type="ECO:0000313" key="7">
    <source>
        <dbReference type="EMBL" id="VGO23542.1"/>
    </source>
</evidence>
<dbReference type="SUPFAM" id="SSF101898">
    <property type="entry name" value="NHL repeat"/>
    <property type="match status" value="1"/>
</dbReference>
<gene>
    <name evidence="7" type="primary">todS_1</name>
    <name evidence="7" type="ORF">SCARR_05649</name>
</gene>
<dbReference type="InterPro" id="IPR003661">
    <property type="entry name" value="HisK_dim/P_dom"/>
</dbReference>
<comment type="catalytic activity">
    <reaction evidence="1">
        <text>ATP + protein L-histidine = ADP + protein N-phospho-L-histidine.</text>
        <dbReference type="EC" id="2.7.13.3"/>
    </reaction>
</comment>
<dbReference type="PROSITE" id="PS50109">
    <property type="entry name" value="HIS_KIN"/>
    <property type="match status" value="1"/>
</dbReference>
<dbReference type="Gene3D" id="2.60.40.10">
    <property type="entry name" value="Immunoglobulins"/>
    <property type="match status" value="1"/>
</dbReference>
<dbReference type="Gene3D" id="1.10.287.130">
    <property type="match status" value="1"/>
</dbReference>
<dbReference type="FunFam" id="1.10.287.130:FF:000045">
    <property type="entry name" value="Two-component system sensor histidine kinase/response regulator"/>
    <property type="match status" value="1"/>
</dbReference>
<dbReference type="InterPro" id="IPR036097">
    <property type="entry name" value="HisK_dim/P_sf"/>
</dbReference>
<keyword evidence="5" id="KW-0732">Signal</keyword>
<dbReference type="Gene3D" id="3.30.565.10">
    <property type="entry name" value="Histidine kinase-like ATPase, C-terminal domain"/>
    <property type="match status" value="1"/>
</dbReference>
<evidence type="ECO:0000256" key="3">
    <source>
        <dbReference type="ARBA" id="ARBA00022553"/>
    </source>
</evidence>
<dbReference type="CDD" id="cd00082">
    <property type="entry name" value="HisKA"/>
    <property type="match status" value="1"/>
</dbReference>
<evidence type="ECO:0000259" key="6">
    <source>
        <dbReference type="PROSITE" id="PS50109"/>
    </source>
</evidence>
<dbReference type="SUPFAM" id="SSF47384">
    <property type="entry name" value="Homodimeric domain of signal transducing histidine kinase"/>
    <property type="match status" value="1"/>
</dbReference>
<dbReference type="CDD" id="cd00075">
    <property type="entry name" value="HATPase"/>
    <property type="match status" value="1"/>
</dbReference>
<dbReference type="GO" id="GO:0000155">
    <property type="term" value="F:phosphorelay sensor kinase activity"/>
    <property type="evidence" value="ECO:0007669"/>
    <property type="project" value="InterPro"/>
</dbReference>
<dbReference type="SUPFAM" id="SSF55874">
    <property type="entry name" value="ATPase domain of HSP90 chaperone/DNA topoisomerase II/histidine kinase"/>
    <property type="match status" value="1"/>
</dbReference>
<keyword evidence="8" id="KW-1185">Reference proteome</keyword>
<dbReference type="PANTHER" id="PTHR43547">
    <property type="entry name" value="TWO-COMPONENT HISTIDINE KINASE"/>
    <property type="match status" value="1"/>
</dbReference>
<dbReference type="EMBL" id="CAAHFH010000004">
    <property type="protein sequence ID" value="VGO23542.1"/>
    <property type="molecule type" value="Genomic_DNA"/>
</dbReference>
<feature type="transmembrane region" description="Helical" evidence="4">
    <location>
        <begin position="767"/>
        <end position="789"/>
    </location>
</feature>
<name>A0A6C2UT79_9BACT</name>
<evidence type="ECO:0000256" key="4">
    <source>
        <dbReference type="SAM" id="Phobius"/>
    </source>
</evidence>
<proteinExistence type="predicted"/>
<keyword evidence="4" id="KW-1133">Transmembrane helix</keyword>
<dbReference type="PRINTS" id="PR00344">
    <property type="entry name" value="BCTRLSENSOR"/>
</dbReference>
<dbReference type="InterPro" id="IPR013783">
    <property type="entry name" value="Ig-like_fold"/>
</dbReference>
<protein>
    <recommendedName>
        <fullName evidence="2">histidine kinase</fullName>
        <ecNumber evidence="2">2.7.13.3</ecNumber>
    </recommendedName>
</protein>
<dbReference type="SMART" id="SM00387">
    <property type="entry name" value="HATPase_c"/>
    <property type="match status" value="1"/>
</dbReference>
<sequence>MRVVMNWKVIILSLLLPLGCVAADSYVPRIADPVLEPWRWQEMEELAEQGVFCMDEAADGLLWFGCIGGLARYDGLEVERIPFDEKLLSGIAHNENREPWAMGVLCLQDGSLLVVLESGLVRWINGEWSVVIPNVGNPSYQTRIEKAEDGTIWLLVENALWRISEDLTEQYILLEGGPAERLTTMCHDEQGDIWVILNSFQKSAKLIHIPLLKVSPEYEEDWESYPVELESTGREPRICPGPDGKIWYVDNNANNAIWFFDPALGTWTVADLPDSQKGYYSLIKDKSGTLWAGGTGKLYSIKASGGTYYSPSRLGLPSSPLRIHETAAGKWWVIGRGGYVYAMDPGDGQWLTYEDLHYECDEPGGKQWFLTGTRRVVSHNPTTGDWIYYKLADGVIDWPRSLHVSSHGLVWAAGSHKGRAAIGVFDGMKWTRFEHPEFGMMIEGAVLESADGTMWFGAMGDRLGLPANRTGGALQYEVTSHGKVRCLRHHASSVFPYTIARMAQTRDKTLWLGAPVVQRYDIAKEKVEVVPQLPTVHTQDMVVDGTDHLWIAKGLTGVYRQEASGWRKISGKDALGGKLVVDLLPLMDGTLLAASDLGISRFDGKSWMGNMFSSDFGMSTRSGSMRQSADGSVWFNFTSKDVRSSQVSMNIDSVERYRTVRYVSDDQSPDTFIENHLEHVDSEGNIHISWSGRDVWSNTRRDQLQFSWRIDDGEWAPFSYEVSKTFLNLDNGEHALEVRARDRDFNVDATPAISFFSVALPVWKRGWFVGMVLMMTIVTTAFVGVLIYFHDKRLKDRARHLVEIDQIKTGFFTNISHELRTPLTLILRPLERLLESEENHEKREMLSMAQRNASRVWNLASQLLDFRKLEQGQMRVDIAEGDIVVCVRDVIERLEQAAIAKQISCTVTSPDQWCGWFDAEMVKKIVQNLVNNAIKFTPSGGEVRVALSKRMTEEGGELLILEVEDTGPGIEPVHLQRIFDRFYRIPEKSIVDGSGIGLNLTKELVELLGGTIRAESPVRAELENPGTRFIVSLPIPPNNASGKLPATGDSI</sequence>
<dbReference type="InterPro" id="IPR004358">
    <property type="entry name" value="Sig_transdc_His_kin-like_C"/>
</dbReference>
<keyword evidence="7" id="KW-0808">Transferase</keyword>
<evidence type="ECO:0000313" key="8">
    <source>
        <dbReference type="Proteomes" id="UP000346198"/>
    </source>
</evidence>
<keyword evidence="4" id="KW-0812">Transmembrane</keyword>
<dbReference type="Gene3D" id="2.130.10.10">
    <property type="entry name" value="YVTN repeat-like/Quinoprotein amine dehydrogenase"/>
    <property type="match status" value="2"/>
</dbReference>
<dbReference type="InterPro" id="IPR003594">
    <property type="entry name" value="HATPase_dom"/>
</dbReference>
<dbReference type="EC" id="2.7.13.3" evidence="2"/>
<dbReference type="Proteomes" id="UP000346198">
    <property type="component" value="Unassembled WGS sequence"/>
</dbReference>